<sequence>MEQSLEKDRRLYADSKARQWRLHCVVAMAYAGSDHHRYADIKAQRWRSALRRCYRVRLAMHTLKPLFTHRKMAQSRLFCSLNVVQIGIKAVSQYFTGSRLQKSVRFTANENSDLTINETPCCTKDLLHSFRASEWRFRSLERCWYHAFSCRTVQDDALSACEQVDADLSAKIALQRDATVQRAITIHDKLLYDIAQSDSEDALLRRR</sequence>
<dbReference type="EMBL" id="DF238823">
    <property type="protein sequence ID" value="GAC99133.1"/>
    <property type="molecule type" value="Genomic_DNA"/>
</dbReference>
<evidence type="ECO:0000313" key="2">
    <source>
        <dbReference type="Proteomes" id="UP000014071"/>
    </source>
</evidence>
<protein>
    <submittedName>
        <fullName evidence="1">Uncharacterized protein</fullName>
    </submittedName>
</protein>
<proteinExistence type="predicted"/>
<dbReference type="AlphaFoldDB" id="R9PCK1"/>
<name>R9PCK1_PSEHS</name>
<keyword evidence="2" id="KW-1185">Reference proteome</keyword>
<reference evidence="2" key="1">
    <citation type="journal article" date="2013" name="Genome Announc.">
        <title>Draft genome sequence of the basidiomycetous yeast-like fungus Pseudozyma hubeiensis SY62, which produces an abundant amount of the biosurfactant mannosylerythritol lipids.</title>
        <authorList>
            <person name="Konishi M."/>
            <person name="Hatada Y."/>
            <person name="Horiuchi J."/>
        </authorList>
    </citation>
    <scope>NUCLEOTIDE SEQUENCE [LARGE SCALE GENOMIC DNA]</scope>
    <source>
        <strain evidence="2">SY62</strain>
    </source>
</reference>
<dbReference type="RefSeq" id="XP_012192720.1">
    <property type="nucleotide sequence ID" value="XM_012337330.1"/>
</dbReference>
<dbReference type="GeneID" id="24111999"/>
<dbReference type="HOGENOM" id="CLU_1326909_0_0_1"/>
<evidence type="ECO:0000313" key="1">
    <source>
        <dbReference type="EMBL" id="GAC99133.1"/>
    </source>
</evidence>
<organism evidence="1 2">
    <name type="scientific">Pseudozyma hubeiensis (strain SY62)</name>
    <name type="common">Yeast</name>
    <dbReference type="NCBI Taxonomy" id="1305764"/>
    <lineage>
        <taxon>Eukaryota</taxon>
        <taxon>Fungi</taxon>
        <taxon>Dikarya</taxon>
        <taxon>Basidiomycota</taxon>
        <taxon>Ustilaginomycotina</taxon>
        <taxon>Ustilaginomycetes</taxon>
        <taxon>Ustilaginales</taxon>
        <taxon>Ustilaginaceae</taxon>
        <taxon>Pseudozyma</taxon>
    </lineage>
</organism>
<accession>R9PCK1</accession>
<gene>
    <name evidence="1" type="ORF">PHSY_006731</name>
</gene>
<dbReference type="Proteomes" id="UP000014071">
    <property type="component" value="Unassembled WGS sequence"/>
</dbReference>